<dbReference type="InterPro" id="IPR049240">
    <property type="entry name" value="DUF6875"/>
</dbReference>
<dbReference type="Pfam" id="PF21780">
    <property type="entry name" value="DUF6875"/>
    <property type="match status" value="1"/>
</dbReference>
<organism evidence="2 3">
    <name type="scientific">Rhodococcus pyridinivorans KG-16</name>
    <dbReference type="NCBI Taxonomy" id="1441730"/>
    <lineage>
        <taxon>Bacteria</taxon>
        <taxon>Bacillati</taxon>
        <taxon>Actinomycetota</taxon>
        <taxon>Actinomycetes</taxon>
        <taxon>Mycobacteriales</taxon>
        <taxon>Nocardiaceae</taxon>
        <taxon>Rhodococcus</taxon>
    </lineage>
</organism>
<dbReference type="Proteomes" id="UP000053060">
    <property type="component" value="Unassembled WGS sequence"/>
</dbReference>
<name>A0A0V9UGY1_9NOCA</name>
<accession>A0A0V9UGY1</accession>
<dbReference type="AlphaFoldDB" id="A0A0V9UGY1"/>
<dbReference type="RefSeq" id="WP_060653292.1">
    <property type="nucleotide sequence ID" value="NZ_AZXY01000010.1"/>
</dbReference>
<protein>
    <recommendedName>
        <fullName evidence="1">DUF6875 domain-containing protein</fullName>
    </recommendedName>
</protein>
<dbReference type="PATRIC" id="fig|1441730.3.peg.4052"/>
<sequence length="234" mass="26079">MPIQRRVGPRSGTVWVDLFGETSEYADEASAHLLRRWASGYLTEPNPDLGRSGPVCPFVRPSIGKQLFGAAFVHGPGIDAGALGTIVEDQFDLYTTLSREDDRDRSLKTLVTVLPDLTGFEVIDVVHAEFKSRFVEHGFMLGQFYPGCTQPGLWNHDFHPLDAPLPMLVARNMMTTDFPFLVGRQEWLCAYFKKFAPALPSTLRLTIAKRMKYDGDAVDAITAHHELTGNEPGR</sequence>
<dbReference type="EMBL" id="AZXY01000010">
    <property type="protein sequence ID" value="KSZ57271.1"/>
    <property type="molecule type" value="Genomic_DNA"/>
</dbReference>
<comment type="caution">
    <text evidence="2">The sequence shown here is derived from an EMBL/GenBank/DDBJ whole genome shotgun (WGS) entry which is preliminary data.</text>
</comment>
<reference evidence="3" key="1">
    <citation type="submission" date="2015-01" db="EMBL/GenBank/DDBJ databases">
        <title>Draft genome sequence of Rhodococcus pyridinivorans strain KG-16, a hydrocarbon-degrading bacterium.</title>
        <authorList>
            <person name="Aggarwal R.K."/>
            <person name="Dawar C."/>
        </authorList>
    </citation>
    <scope>NUCLEOTIDE SEQUENCE [LARGE SCALE GENOMIC DNA]</scope>
    <source>
        <strain evidence="3">KG-16</strain>
    </source>
</reference>
<gene>
    <name evidence="2" type="ORF">Z045_19400</name>
</gene>
<feature type="domain" description="DUF6875" evidence="1">
    <location>
        <begin position="34"/>
        <end position="204"/>
    </location>
</feature>
<reference evidence="2 3" key="2">
    <citation type="journal article" date="2016" name="Genome Announc.">
        <title>Draft Genome Sequence of a Versatile Hydrocarbon-Degrading Bacterium, Rhodococcus pyridinivorans Strain KG-16, Collected from Oil Fields in India.</title>
        <authorList>
            <person name="Aggarwal R.K."/>
            <person name="Dawar C."/>
            <person name="Phanindranath R."/>
            <person name="Mutnuri L."/>
            <person name="Dayal A.M."/>
        </authorList>
    </citation>
    <scope>NUCLEOTIDE SEQUENCE [LARGE SCALE GENOMIC DNA]</scope>
    <source>
        <strain evidence="2 3">KG-16</strain>
    </source>
</reference>
<evidence type="ECO:0000259" key="1">
    <source>
        <dbReference type="Pfam" id="PF21780"/>
    </source>
</evidence>
<evidence type="ECO:0000313" key="3">
    <source>
        <dbReference type="Proteomes" id="UP000053060"/>
    </source>
</evidence>
<proteinExistence type="predicted"/>
<evidence type="ECO:0000313" key="2">
    <source>
        <dbReference type="EMBL" id="KSZ57271.1"/>
    </source>
</evidence>